<evidence type="ECO:0000256" key="5">
    <source>
        <dbReference type="SAM" id="Phobius"/>
    </source>
</evidence>
<evidence type="ECO:0000313" key="7">
    <source>
        <dbReference type="Proteomes" id="UP000619265"/>
    </source>
</evidence>
<dbReference type="GO" id="GO:0022857">
    <property type="term" value="F:transmembrane transporter activity"/>
    <property type="evidence" value="ECO:0007669"/>
    <property type="project" value="InterPro"/>
</dbReference>
<dbReference type="AlphaFoldDB" id="A0A833UV34"/>
<reference evidence="6" key="1">
    <citation type="submission" date="2015-10" db="EMBL/GenBank/DDBJ databases">
        <authorList>
            <person name="Martinez-Garcia P.J."/>
            <person name="Crepeau M.W."/>
            <person name="Puiu D."/>
            <person name="Gonzalez-Ibeas D."/>
            <person name="Whalen J."/>
            <person name="Stevens K."/>
            <person name="Paul R."/>
            <person name="Butterfield T."/>
            <person name="Britton M."/>
            <person name="Reagan R."/>
            <person name="Chakraborty S."/>
            <person name="Walawage S.L."/>
            <person name="Vasquez-Gross H.A."/>
            <person name="Cardeno C."/>
            <person name="Famula R."/>
            <person name="Pratt K."/>
            <person name="Kuruganti S."/>
            <person name="Aradhya M.K."/>
            <person name="Leslie C.A."/>
            <person name="Dandekar A.M."/>
            <person name="Salzberg S.L."/>
            <person name="Wegrzyn J.L."/>
            <person name="Langley C.H."/>
            <person name="Neale D.B."/>
        </authorList>
    </citation>
    <scope>NUCLEOTIDE SEQUENCE</scope>
    <source>
        <tissue evidence="6">Leaves</tissue>
    </source>
</reference>
<dbReference type="Proteomes" id="UP000619265">
    <property type="component" value="Unassembled WGS sequence"/>
</dbReference>
<dbReference type="EMBL" id="LIHL02000008">
    <property type="protein sequence ID" value="KAF5461293.1"/>
    <property type="molecule type" value="Genomic_DNA"/>
</dbReference>
<evidence type="ECO:0008006" key="8">
    <source>
        <dbReference type="Google" id="ProtNLM"/>
    </source>
</evidence>
<dbReference type="InterPro" id="IPR030184">
    <property type="entry name" value="WAT1-related"/>
</dbReference>
<feature type="non-terminal residue" evidence="6">
    <location>
        <position position="1"/>
    </location>
</feature>
<comment type="caution">
    <text evidence="6">The sequence shown here is derived from an EMBL/GenBank/DDBJ whole genome shotgun (WGS) entry which is preliminary data.</text>
</comment>
<evidence type="ECO:0000256" key="1">
    <source>
        <dbReference type="ARBA" id="ARBA00004141"/>
    </source>
</evidence>
<comment type="subcellular location">
    <subcellularLocation>
        <location evidence="1">Membrane</location>
        <topology evidence="1">Multi-pass membrane protein</topology>
    </subcellularLocation>
</comment>
<evidence type="ECO:0000313" key="6">
    <source>
        <dbReference type="EMBL" id="KAF5461293.1"/>
    </source>
</evidence>
<organism evidence="6 7">
    <name type="scientific">Juglans regia</name>
    <name type="common">English walnut</name>
    <dbReference type="NCBI Taxonomy" id="51240"/>
    <lineage>
        <taxon>Eukaryota</taxon>
        <taxon>Viridiplantae</taxon>
        <taxon>Streptophyta</taxon>
        <taxon>Embryophyta</taxon>
        <taxon>Tracheophyta</taxon>
        <taxon>Spermatophyta</taxon>
        <taxon>Magnoliopsida</taxon>
        <taxon>eudicotyledons</taxon>
        <taxon>Gunneridae</taxon>
        <taxon>Pentapetalae</taxon>
        <taxon>rosids</taxon>
        <taxon>fabids</taxon>
        <taxon>Fagales</taxon>
        <taxon>Juglandaceae</taxon>
        <taxon>Juglans</taxon>
    </lineage>
</organism>
<evidence type="ECO:0000256" key="4">
    <source>
        <dbReference type="ARBA" id="ARBA00023136"/>
    </source>
</evidence>
<feature type="transmembrane region" description="Helical" evidence="5">
    <location>
        <begin position="12"/>
        <end position="31"/>
    </location>
</feature>
<dbReference type="InterPro" id="IPR037185">
    <property type="entry name" value="EmrE-like"/>
</dbReference>
<proteinExistence type="predicted"/>
<evidence type="ECO:0000256" key="2">
    <source>
        <dbReference type="ARBA" id="ARBA00022692"/>
    </source>
</evidence>
<keyword evidence="2 5" id="KW-0812">Transmembrane</keyword>
<protein>
    <recommendedName>
        <fullName evidence="8">WAT1-related protein</fullName>
    </recommendedName>
</protein>
<sequence>MERVDFGSLRSIAKIVGTILCVSGAVSMALVRGPKLLNAELLLPANSHVLGSGDGNWLLGCLLLFGSCCCWSLWLILQGVIGSGLSFFVQAWCISRRGPLFCAMFNPLCTVIVTILAAIFLHEEIYTG</sequence>
<keyword evidence="4 5" id="KW-0472">Membrane</keyword>
<feature type="transmembrane region" description="Helical" evidence="5">
    <location>
        <begin position="98"/>
        <end position="121"/>
    </location>
</feature>
<reference evidence="6" key="2">
    <citation type="submission" date="2020-03" db="EMBL/GenBank/DDBJ databases">
        <title>Walnut 2.0.</title>
        <authorList>
            <person name="Marrano A."/>
            <person name="Britton M."/>
            <person name="Zimin A.V."/>
            <person name="Zaini P.A."/>
            <person name="Workman R."/>
            <person name="Puiu D."/>
            <person name="Bianco L."/>
            <person name="Allen B.J."/>
            <person name="Troggio M."/>
            <person name="Leslie C.A."/>
            <person name="Timp W."/>
            <person name="Dendekar A."/>
            <person name="Salzberg S.L."/>
            <person name="Neale D.B."/>
        </authorList>
    </citation>
    <scope>NUCLEOTIDE SEQUENCE</scope>
    <source>
        <tissue evidence="6">Leaves</tissue>
    </source>
</reference>
<accession>A0A833UV34</accession>
<keyword evidence="3 5" id="KW-1133">Transmembrane helix</keyword>
<feature type="transmembrane region" description="Helical" evidence="5">
    <location>
        <begin position="57"/>
        <end position="77"/>
    </location>
</feature>
<name>A0A833UV34_JUGRE</name>
<dbReference type="SUPFAM" id="SSF103481">
    <property type="entry name" value="Multidrug resistance efflux transporter EmrE"/>
    <property type="match status" value="1"/>
</dbReference>
<dbReference type="GO" id="GO:0016020">
    <property type="term" value="C:membrane"/>
    <property type="evidence" value="ECO:0007669"/>
    <property type="project" value="InterPro"/>
</dbReference>
<gene>
    <name evidence="6" type="ORF">F2P56_017406</name>
</gene>
<dbReference type="PANTHER" id="PTHR31218">
    <property type="entry name" value="WAT1-RELATED PROTEIN"/>
    <property type="match status" value="1"/>
</dbReference>
<evidence type="ECO:0000256" key="3">
    <source>
        <dbReference type="ARBA" id="ARBA00022989"/>
    </source>
</evidence>
<dbReference type="Gramene" id="Jr08_00280_p1">
    <property type="protein sequence ID" value="cds.Jr08_00280_p1"/>
    <property type="gene ID" value="Jr08_00280"/>
</dbReference>